<protein>
    <submittedName>
        <fullName evidence="3">Uncharacterized protein</fullName>
    </submittedName>
</protein>
<name>A0A226DBC3_FOLCA</name>
<feature type="coiled-coil region" evidence="1">
    <location>
        <begin position="318"/>
        <end position="345"/>
    </location>
</feature>
<accession>A0A226DBC3</accession>
<reference evidence="3 4" key="1">
    <citation type="submission" date="2015-12" db="EMBL/GenBank/DDBJ databases">
        <title>The genome of Folsomia candida.</title>
        <authorList>
            <person name="Faddeeva A."/>
            <person name="Derks M.F."/>
            <person name="Anvar Y."/>
            <person name="Smit S."/>
            <person name="Van Straalen N."/>
            <person name="Roelofs D."/>
        </authorList>
    </citation>
    <scope>NUCLEOTIDE SEQUENCE [LARGE SCALE GENOMIC DNA]</scope>
    <source>
        <strain evidence="3 4">VU population</strain>
        <tissue evidence="3">Whole body</tissue>
    </source>
</reference>
<feature type="signal peptide" evidence="2">
    <location>
        <begin position="1"/>
        <end position="19"/>
    </location>
</feature>
<dbReference type="AlphaFoldDB" id="A0A226DBC3"/>
<proteinExistence type="predicted"/>
<feature type="coiled-coil region" evidence="1">
    <location>
        <begin position="223"/>
        <end position="257"/>
    </location>
</feature>
<dbReference type="Gene3D" id="1.20.1170.10">
    <property type="match status" value="1"/>
</dbReference>
<evidence type="ECO:0000256" key="2">
    <source>
        <dbReference type="SAM" id="SignalP"/>
    </source>
</evidence>
<feature type="chain" id="PRO_5013030949" evidence="2">
    <location>
        <begin position="20"/>
        <end position="362"/>
    </location>
</feature>
<dbReference type="Proteomes" id="UP000198287">
    <property type="component" value="Unassembled WGS sequence"/>
</dbReference>
<comment type="caution">
    <text evidence="3">The sequence shown here is derived from an EMBL/GenBank/DDBJ whole genome shotgun (WGS) entry which is preliminary data.</text>
</comment>
<keyword evidence="1" id="KW-0175">Coiled coil</keyword>
<evidence type="ECO:0000313" key="3">
    <source>
        <dbReference type="EMBL" id="OXA42208.1"/>
    </source>
</evidence>
<evidence type="ECO:0000313" key="4">
    <source>
        <dbReference type="Proteomes" id="UP000198287"/>
    </source>
</evidence>
<keyword evidence="2" id="KW-0732">Signal</keyword>
<evidence type="ECO:0000256" key="1">
    <source>
        <dbReference type="SAM" id="Coils"/>
    </source>
</evidence>
<organism evidence="3 4">
    <name type="scientific">Folsomia candida</name>
    <name type="common">Springtail</name>
    <dbReference type="NCBI Taxonomy" id="158441"/>
    <lineage>
        <taxon>Eukaryota</taxon>
        <taxon>Metazoa</taxon>
        <taxon>Ecdysozoa</taxon>
        <taxon>Arthropoda</taxon>
        <taxon>Hexapoda</taxon>
        <taxon>Collembola</taxon>
        <taxon>Entomobryomorpha</taxon>
        <taxon>Isotomoidea</taxon>
        <taxon>Isotomidae</taxon>
        <taxon>Proisotominae</taxon>
        <taxon>Folsomia</taxon>
    </lineage>
</organism>
<dbReference type="EMBL" id="LNIX01000027">
    <property type="protein sequence ID" value="OXA42208.1"/>
    <property type="molecule type" value="Genomic_DNA"/>
</dbReference>
<gene>
    <name evidence="3" type="ORF">Fcan01_23310</name>
</gene>
<keyword evidence="4" id="KW-1185">Reference proteome</keyword>
<sequence length="362" mass="40284">MVKFYGVCLILLGSSICLGHTAEQIYGLKVVTLAKLLQKDFGASDSLDLITKTQSFFNSGDILINQFSKGDADLALNGLESLVKHQYFKETSVKSGFEKLAEVGTNAGQYVTKFGYEAVTTVLKMFLKYASAQVGNACLGYSAYHLVNGGYRLWNIYQLHGEISQVQERYLELEEEIQIFIKDAETYVDKVAEFQDRFSNLKKAANFEDDEQSGIRRILTDAGAELRKRYDVLEKQIDELTKDIKKTREAVHDEKDKGVGVATVVGLGAVGAANYFGYVTITAINPIAGAVIVGGAIGVNVYNYWWSSNTSHEKDDLLAKMLENLTKLRKEMDTAIKLVREANARIDLGYGYDYKKGLKSLF</sequence>
<feature type="coiled-coil region" evidence="1">
    <location>
        <begin position="156"/>
        <end position="183"/>
    </location>
</feature>